<name>T0ZND1_9ZZZZ</name>
<reference evidence="1" key="2">
    <citation type="journal article" date="2014" name="ISME J.">
        <title>Microbial stratification in low pH oxic and suboxic macroscopic growths along an acid mine drainage.</title>
        <authorList>
            <person name="Mendez-Garcia C."/>
            <person name="Mesa V."/>
            <person name="Sprenger R.R."/>
            <person name="Richter M."/>
            <person name="Diez M.S."/>
            <person name="Solano J."/>
            <person name="Bargiela R."/>
            <person name="Golyshina O.V."/>
            <person name="Manteca A."/>
            <person name="Ramos J.L."/>
            <person name="Gallego J.R."/>
            <person name="Llorente I."/>
            <person name="Martins Dos Santos V.A."/>
            <person name="Jensen O.N."/>
            <person name="Pelaez A.I."/>
            <person name="Sanchez J."/>
            <person name="Ferrer M."/>
        </authorList>
    </citation>
    <scope>NUCLEOTIDE SEQUENCE</scope>
</reference>
<dbReference type="EMBL" id="AUZZ01009978">
    <property type="protein sequence ID" value="EQD31295.1"/>
    <property type="molecule type" value="Genomic_DNA"/>
</dbReference>
<gene>
    <name evidence="1" type="ORF">B2A_13767</name>
</gene>
<organism evidence="1">
    <name type="scientific">mine drainage metagenome</name>
    <dbReference type="NCBI Taxonomy" id="410659"/>
    <lineage>
        <taxon>unclassified sequences</taxon>
        <taxon>metagenomes</taxon>
        <taxon>ecological metagenomes</taxon>
    </lineage>
</organism>
<reference evidence="1" key="1">
    <citation type="submission" date="2013-08" db="EMBL/GenBank/DDBJ databases">
        <authorList>
            <person name="Mendez C."/>
            <person name="Richter M."/>
            <person name="Ferrer M."/>
            <person name="Sanchez J."/>
        </authorList>
    </citation>
    <scope>NUCLEOTIDE SEQUENCE</scope>
</reference>
<sequence>MRSDTALTGAAFSGPFTHSASLAVASHVDPVEVEIWDEETGILLAATVPTSTISQIPVNLRLVDPEPRVFTTHNTAGTPFTSRTPLVQVMPPIVVGTSRETSADRWRHRRSELEESRRLAETRDFVQYRPTAGHDDERERALNDIRFLITTHGESGIDLWDPYLSAEDLLQTLFWSTAIEAPLRAI</sequence>
<dbReference type="AlphaFoldDB" id="T0ZND1"/>
<evidence type="ECO:0000313" key="1">
    <source>
        <dbReference type="EMBL" id="EQD31295.1"/>
    </source>
</evidence>
<comment type="caution">
    <text evidence="1">The sequence shown here is derived from an EMBL/GenBank/DDBJ whole genome shotgun (WGS) entry which is preliminary data.</text>
</comment>
<dbReference type="NCBIfam" id="NF040700">
    <property type="entry name" value="VPA1262_N_dom"/>
    <property type="match status" value="1"/>
</dbReference>
<feature type="non-terminal residue" evidence="1">
    <location>
        <position position="186"/>
    </location>
</feature>
<accession>T0ZND1</accession>
<proteinExistence type="predicted"/>
<protein>
    <submittedName>
        <fullName evidence="1">Uncharacterized protein</fullName>
    </submittedName>
</protein>